<dbReference type="InterPro" id="IPR036505">
    <property type="entry name" value="Amidase/PGRP_sf"/>
</dbReference>
<organism evidence="3 4">
    <name type="scientific">Marininema halotolerans</name>
    <dbReference type="NCBI Taxonomy" id="1155944"/>
    <lineage>
        <taxon>Bacteria</taxon>
        <taxon>Bacillati</taxon>
        <taxon>Bacillota</taxon>
        <taxon>Bacilli</taxon>
        <taxon>Bacillales</taxon>
        <taxon>Thermoactinomycetaceae</taxon>
        <taxon>Marininema</taxon>
    </lineage>
</organism>
<dbReference type="Gene3D" id="1.10.101.10">
    <property type="entry name" value="PGBD-like superfamily/PGBD"/>
    <property type="match status" value="1"/>
</dbReference>
<dbReference type="SUPFAM" id="SSF47090">
    <property type="entry name" value="PGBD-like"/>
    <property type="match status" value="1"/>
</dbReference>
<dbReference type="Pfam" id="PF01471">
    <property type="entry name" value="PG_binding_1"/>
    <property type="match status" value="1"/>
</dbReference>
<reference evidence="4" key="1">
    <citation type="submission" date="2016-10" db="EMBL/GenBank/DDBJ databases">
        <authorList>
            <person name="Varghese N."/>
            <person name="Submissions S."/>
        </authorList>
    </citation>
    <scope>NUCLEOTIDE SEQUENCE [LARGE SCALE GENOMIC DNA]</scope>
    <source>
        <strain evidence="4">DSM 45789</strain>
    </source>
</reference>
<dbReference type="GO" id="GO:0008745">
    <property type="term" value="F:N-acetylmuramoyl-L-alanine amidase activity"/>
    <property type="evidence" value="ECO:0007669"/>
    <property type="project" value="InterPro"/>
</dbReference>
<feature type="region of interest" description="Disordered" evidence="1">
    <location>
        <begin position="28"/>
        <end position="47"/>
    </location>
</feature>
<dbReference type="InterPro" id="IPR036365">
    <property type="entry name" value="PGBD-like_sf"/>
</dbReference>
<keyword evidence="4" id="KW-1185">Reference proteome</keyword>
<dbReference type="CDD" id="cd06583">
    <property type="entry name" value="PGRP"/>
    <property type="match status" value="1"/>
</dbReference>
<evidence type="ECO:0000259" key="2">
    <source>
        <dbReference type="Pfam" id="PF01471"/>
    </source>
</evidence>
<dbReference type="OrthoDB" id="9812621at2"/>
<dbReference type="InterPro" id="IPR002502">
    <property type="entry name" value="Amidase_domain"/>
</dbReference>
<evidence type="ECO:0000256" key="1">
    <source>
        <dbReference type="SAM" id="MobiDB-lite"/>
    </source>
</evidence>
<accession>A0A1I6SGJ2</accession>
<dbReference type="InterPro" id="IPR036366">
    <property type="entry name" value="PGBDSf"/>
</dbReference>
<dbReference type="InterPro" id="IPR002477">
    <property type="entry name" value="Peptidoglycan-bd-like"/>
</dbReference>
<dbReference type="Gene3D" id="3.40.80.10">
    <property type="entry name" value="Peptidoglycan recognition protein-like"/>
    <property type="match status" value="1"/>
</dbReference>
<evidence type="ECO:0000313" key="4">
    <source>
        <dbReference type="Proteomes" id="UP000198660"/>
    </source>
</evidence>
<feature type="domain" description="Peptidoglycan binding-like" evidence="2">
    <location>
        <begin position="217"/>
        <end position="267"/>
    </location>
</feature>
<dbReference type="Proteomes" id="UP000198660">
    <property type="component" value="Unassembled WGS sequence"/>
</dbReference>
<name>A0A1I6SGJ2_9BACL</name>
<dbReference type="EMBL" id="FPAA01000007">
    <property type="protein sequence ID" value="SFS76034.1"/>
    <property type="molecule type" value="Genomic_DNA"/>
</dbReference>
<evidence type="ECO:0000313" key="3">
    <source>
        <dbReference type="EMBL" id="SFS76034.1"/>
    </source>
</evidence>
<protein>
    <submittedName>
        <fullName evidence="3">Putative peptidoglycan binding domain-containing protein</fullName>
    </submittedName>
</protein>
<proteinExistence type="predicted"/>
<sequence>MSWKYGQLMTASQFVSYVRKQSSSRLTSTHVHGTWAPRKSDFNGKNHRRLQDGMRRYHMHTRGWSDIAQHATIFPDGKVMTGRNINRAPASAYHHNDLDRDGVHPFMIEMIGNFDIGHERLEGPQLQAAIELVQHITHGHFYFHREMQSGKTCPGSGISRSWFESKVRGVRKKASSPFDDYRPDQLKGAPNGAEFSRTLSYIHGRQMIGDDILAVQKRLGVKPIKNRMGKEYGIYGPITEKAVYAFQKKQGAKHPSGKVGDWTWAKLFGLNQAH</sequence>
<dbReference type="RefSeq" id="WP_091837205.1">
    <property type="nucleotide sequence ID" value="NZ_FPAA01000007.1"/>
</dbReference>
<dbReference type="SUPFAM" id="SSF55846">
    <property type="entry name" value="N-acetylmuramoyl-L-alanine amidase-like"/>
    <property type="match status" value="1"/>
</dbReference>
<gene>
    <name evidence="3" type="ORF">SAMN05444972_10770</name>
</gene>
<feature type="compositionally biased region" description="Basic and acidic residues" evidence="1">
    <location>
        <begin position="38"/>
        <end position="47"/>
    </location>
</feature>
<dbReference type="GO" id="GO:0009253">
    <property type="term" value="P:peptidoglycan catabolic process"/>
    <property type="evidence" value="ECO:0007669"/>
    <property type="project" value="InterPro"/>
</dbReference>
<dbReference type="AlphaFoldDB" id="A0A1I6SGJ2"/>